<sequence length="79" mass="9393">MLAKLMLLRKPRSRTRASPLLPLCLMCLDRRLRSRTRPQIRVSKPQPRSRSRTRMWAKPLCQVVSHHMTCRNFARLLLT</sequence>
<name>A0A5J9UAR9_9POAL</name>
<organism evidence="1 2">
    <name type="scientific">Eragrostis curvula</name>
    <name type="common">weeping love grass</name>
    <dbReference type="NCBI Taxonomy" id="38414"/>
    <lineage>
        <taxon>Eukaryota</taxon>
        <taxon>Viridiplantae</taxon>
        <taxon>Streptophyta</taxon>
        <taxon>Embryophyta</taxon>
        <taxon>Tracheophyta</taxon>
        <taxon>Spermatophyta</taxon>
        <taxon>Magnoliopsida</taxon>
        <taxon>Liliopsida</taxon>
        <taxon>Poales</taxon>
        <taxon>Poaceae</taxon>
        <taxon>PACMAD clade</taxon>
        <taxon>Chloridoideae</taxon>
        <taxon>Eragrostideae</taxon>
        <taxon>Eragrostidinae</taxon>
        <taxon>Eragrostis</taxon>
    </lineage>
</organism>
<dbReference type="Gramene" id="TVU20723">
    <property type="protein sequence ID" value="TVU20723"/>
    <property type="gene ID" value="EJB05_30318"/>
</dbReference>
<dbReference type="Proteomes" id="UP000324897">
    <property type="component" value="Unassembled WGS sequence"/>
</dbReference>
<evidence type="ECO:0000313" key="2">
    <source>
        <dbReference type="Proteomes" id="UP000324897"/>
    </source>
</evidence>
<comment type="caution">
    <text evidence="1">The sequence shown here is derived from an EMBL/GenBank/DDBJ whole genome shotgun (WGS) entry which is preliminary data.</text>
</comment>
<accession>A0A5J9UAR9</accession>
<reference evidence="1 2" key="1">
    <citation type="journal article" date="2019" name="Sci. Rep.">
        <title>A high-quality genome of Eragrostis curvula grass provides insights into Poaceae evolution and supports new strategies to enhance forage quality.</title>
        <authorList>
            <person name="Carballo J."/>
            <person name="Santos B.A.C.M."/>
            <person name="Zappacosta D."/>
            <person name="Garbus I."/>
            <person name="Selva J.P."/>
            <person name="Gallo C.A."/>
            <person name="Diaz A."/>
            <person name="Albertini E."/>
            <person name="Caccamo M."/>
            <person name="Echenique V."/>
        </authorList>
    </citation>
    <scope>NUCLEOTIDE SEQUENCE [LARGE SCALE GENOMIC DNA]</scope>
    <source>
        <strain evidence="2">cv. Victoria</strain>
        <tissue evidence="1">Leaf</tissue>
    </source>
</reference>
<protein>
    <submittedName>
        <fullName evidence="1">Uncharacterized protein</fullName>
    </submittedName>
</protein>
<gene>
    <name evidence="1" type="ORF">EJB05_30318</name>
</gene>
<proteinExistence type="predicted"/>
<dbReference type="AlphaFoldDB" id="A0A5J9UAR9"/>
<evidence type="ECO:0000313" key="1">
    <source>
        <dbReference type="EMBL" id="TVU20723.1"/>
    </source>
</evidence>
<dbReference type="EMBL" id="RWGY01000026">
    <property type="protein sequence ID" value="TVU20723.1"/>
    <property type="molecule type" value="Genomic_DNA"/>
</dbReference>
<keyword evidence="2" id="KW-1185">Reference proteome</keyword>